<comment type="caution">
    <text evidence="1">The sequence shown here is derived from an EMBL/GenBank/DDBJ whole genome shotgun (WGS) entry which is preliminary data.</text>
</comment>
<name>A0A4Y9XN95_9AGAM</name>
<dbReference type="AlphaFoldDB" id="A0A4Y9XN95"/>
<reference evidence="1 2" key="1">
    <citation type="submission" date="2019-02" db="EMBL/GenBank/DDBJ databases">
        <title>Genome sequencing of the rare red list fungi Dentipellis fragilis.</title>
        <authorList>
            <person name="Buettner E."/>
            <person name="Kellner H."/>
        </authorList>
    </citation>
    <scope>NUCLEOTIDE SEQUENCE [LARGE SCALE GENOMIC DNA]</scope>
    <source>
        <strain evidence="1 2">DSM 105465</strain>
    </source>
</reference>
<keyword evidence="2" id="KW-1185">Reference proteome</keyword>
<dbReference type="Proteomes" id="UP000298327">
    <property type="component" value="Unassembled WGS sequence"/>
</dbReference>
<evidence type="ECO:0000313" key="2">
    <source>
        <dbReference type="Proteomes" id="UP000298327"/>
    </source>
</evidence>
<evidence type="ECO:0000313" key="1">
    <source>
        <dbReference type="EMBL" id="TFY50837.1"/>
    </source>
</evidence>
<protein>
    <submittedName>
        <fullName evidence="1">Uncharacterized protein</fullName>
    </submittedName>
</protein>
<organism evidence="1 2">
    <name type="scientific">Dentipellis fragilis</name>
    <dbReference type="NCBI Taxonomy" id="205917"/>
    <lineage>
        <taxon>Eukaryota</taxon>
        <taxon>Fungi</taxon>
        <taxon>Dikarya</taxon>
        <taxon>Basidiomycota</taxon>
        <taxon>Agaricomycotina</taxon>
        <taxon>Agaricomycetes</taxon>
        <taxon>Russulales</taxon>
        <taxon>Hericiaceae</taxon>
        <taxon>Dentipellis</taxon>
    </lineage>
</organism>
<dbReference type="EMBL" id="SEOQ01001687">
    <property type="protein sequence ID" value="TFY50837.1"/>
    <property type="molecule type" value="Genomic_DNA"/>
</dbReference>
<proteinExistence type="predicted"/>
<accession>A0A4Y9XN95</accession>
<sequence length="74" mass="8188">MKITTVASSYVKEAFNPTRNEVEAWREDVRAEAGAPRTVYGSAHLHVASPVAQSLYVIIIPFVLSDWSARVQLS</sequence>
<gene>
    <name evidence="1" type="ORF">EVG20_g11298</name>
</gene>